<dbReference type="Proteomes" id="UP001249851">
    <property type="component" value="Unassembled WGS sequence"/>
</dbReference>
<feature type="compositionally biased region" description="Polar residues" evidence="4">
    <location>
        <begin position="417"/>
        <end position="426"/>
    </location>
</feature>
<feature type="region of interest" description="Disordered" evidence="4">
    <location>
        <begin position="1437"/>
        <end position="1460"/>
    </location>
</feature>
<dbReference type="InterPro" id="IPR033053">
    <property type="entry name" value="Hir3/CABIN1"/>
</dbReference>
<feature type="compositionally biased region" description="Polar residues" evidence="4">
    <location>
        <begin position="1333"/>
        <end position="1345"/>
    </location>
</feature>
<feature type="region of interest" description="Disordered" evidence="4">
    <location>
        <begin position="1513"/>
        <end position="1545"/>
    </location>
</feature>
<evidence type="ECO:0000256" key="2">
    <source>
        <dbReference type="ARBA" id="ARBA00023242"/>
    </source>
</evidence>
<feature type="compositionally biased region" description="Basic and acidic residues" evidence="4">
    <location>
        <begin position="1439"/>
        <end position="1460"/>
    </location>
</feature>
<dbReference type="InterPro" id="IPR011990">
    <property type="entry name" value="TPR-like_helical_dom_sf"/>
</dbReference>
<gene>
    <name evidence="5" type="ORF">P5673_000399</name>
</gene>
<feature type="region of interest" description="Disordered" evidence="4">
    <location>
        <begin position="1303"/>
        <end position="1356"/>
    </location>
</feature>
<comment type="subcellular location">
    <subcellularLocation>
        <location evidence="1">Nucleus</location>
    </subcellularLocation>
</comment>
<feature type="repeat" description="TPR" evidence="3">
    <location>
        <begin position="1047"/>
        <end position="1080"/>
    </location>
</feature>
<feature type="region of interest" description="Disordered" evidence="4">
    <location>
        <begin position="1853"/>
        <end position="1882"/>
    </location>
</feature>
<feature type="compositionally biased region" description="Polar residues" evidence="4">
    <location>
        <begin position="1307"/>
        <end position="1319"/>
    </location>
</feature>
<dbReference type="EMBL" id="JARQWQ010000001">
    <property type="protein sequence ID" value="KAK2574257.1"/>
    <property type="molecule type" value="Genomic_DNA"/>
</dbReference>
<reference evidence="5" key="1">
    <citation type="journal article" date="2023" name="G3 (Bethesda)">
        <title>Whole genome assembly and annotation of the endangered Caribbean coral Acropora cervicornis.</title>
        <authorList>
            <person name="Selwyn J.D."/>
            <person name="Vollmer S.V."/>
        </authorList>
    </citation>
    <scope>NUCLEOTIDE SEQUENCE</scope>
    <source>
        <strain evidence="5">K2</strain>
    </source>
</reference>
<keyword evidence="6" id="KW-1185">Reference proteome</keyword>
<feature type="region of interest" description="Disordered" evidence="4">
    <location>
        <begin position="338"/>
        <end position="364"/>
    </location>
</feature>
<feature type="compositionally biased region" description="Low complexity" evidence="4">
    <location>
        <begin position="1866"/>
        <end position="1881"/>
    </location>
</feature>
<feature type="region of interest" description="Disordered" evidence="4">
    <location>
        <begin position="1"/>
        <end position="28"/>
    </location>
</feature>
<evidence type="ECO:0000256" key="1">
    <source>
        <dbReference type="ARBA" id="ARBA00004123"/>
    </source>
</evidence>
<feature type="compositionally biased region" description="Basic and acidic residues" evidence="4">
    <location>
        <begin position="1513"/>
        <end position="1532"/>
    </location>
</feature>
<evidence type="ECO:0000256" key="3">
    <source>
        <dbReference type="PROSITE-ProRule" id="PRU00339"/>
    </source>
</evidence>
<keyword evidence="2" id="KW-0539">Nucleus</keyword>
<protein>
    <submittedName>
        <fullName evidence="5">Calcineurin-binding protein cabin-1</fullName>
    </submittedName>
</protein>
<dbReference type="GO" id="GO:0005634">
    <property type="term" value="C:nucleus"/>
    <property type="evidence" value="ECO:0007669"/>
    <property type="project" value="UniProtKB-SubCell"/>
</dbReference>
<feature type="region of interest" description="Disordered" evidence="4">
    <location>
        <begin position="408"/>
        <end position="429"/>
    </location>
</feature>
<dbReference type="GO" id="GO:0031491">
    <property type="term" value="F:nucleosome binding"/>
    <property type="evidence" value="ECO:0007669"/>
    <property type="project" value="TreeGrafter"/>
</dbReference>
<keyword evidence="3" id="KW-0802">TPR repeat</keyword>
<dbReference type="SUPFAM" id="SSF48452">
    <property type="entry name" value="TPR-like"/>
    <property type="match status" value="2"/>
</dbReference>
<dbReference type="PANTHER" id="PTHR15502">
    <property type="entry name" value="CALCINEURIN-BINDING PROTEIN CABIN 1-RELATED"/>
    <property type="match status" value="1"/>
</dbReference>
<organism evidence="5 6">
    <name type="scientific">Acropora cervicornis</name>
    <name type="common">Staghorn coral</name>
    <dbReference type="NCBI Taxonomy" id="6130"/>
    <lineage>
        <taxon>Eukaryota</taxon>
        <taxon>Metazoa</taxon>
        <taxon>Cnidaria</taxon>
        <taxon>Anthozoa</taxon>
        <taxon>Hexacorallia</taxon>
        <taxon>Scleractinia</taxon>
        <taxon>Astrocoeniina</taxon>
        <taxon>Acroporidae</taxon>
        <taxon>Acropora</taxon>
    </lineage>
</organism>
<dbReference type="PROSITE" id="PS50005">
    <property type="entry name" value="TPR"/>
    <property type="match status" value="2"/>
</dbReference>
<name>A0AAD9R717_ACRCE</name>
<comment type="caution">
    <text evidence="5">The sequence shown here is derived from an EMBL/GenBank/DDBJ whole genome shotgun (WGS) entry which is preliminary data.</text>
</comment>
<evidence type="ECO:0000313" key="5">
    <source>
        <dbReference type="EMBL" id="KAK2574257.1"/>
    </source>
</evidence>
<sequence length="2044" mass="229093">MIRLCALNDDSSEESEPEPTQESVKQAKESEALELYHKALALQQKGDYSASEEAYNQLLNSALVKEAPPVDDDAGLTEAGHVLKYSAYKNLGSLAEKREQWEKSIDAYLQAVGLDDSDVTVWFHLGAVAMKTFDLCLARHSFEEGLKCNPKHWPSLDLLCTVLYAIGDYYSCLVMISKALERDEEYPKGLALKDQIFLEEPIIKGETQHLRNLFACSFLDDEESINAQKEFVKEALHLREERLKLVEADRAPPPPYSPVKPLTSHTWASLGDCFIALYDHLTSQDNPQPLGHRVDLEGYYKAIVTPDISMSYRASVVKVLDHSSSSFSTEGFAVYKNVQTGDNDEKNKKGTKRKKPPPSTIENDFLPKRRSARVRTNKKKEEEINYKELVSTFLPSLFRPTVSIDDDSSQDSLLDGAQQTQRSNHSLMLDGKSRDGALIDRSAYDEVISGEAEALDILTFVKEQMENGGIIDLMNQYGICLAAQTNKKWPSTLADVFLKVYQRMRKHVILPSEFFDDQDELYRKRMAKLVLVVSELTLDRLLTAKSKSSSSLSPASSPRGGGSVVSPLRVSGVSSQYLATDVEYLHRISCVRSIHGDFTLEMAIRVNWMRARYLMLQGQMDLAMTYLDRCSKLLTLKVNSIEGPTVVKLMNCKVDNLITLDQVQKKLESLQRCQSLEEVHRLYESGLYEDVVQLLMPTLYQPQPKTKASELGMSIPERPAQLLLLQDSLLKLKDYEQCLTCSEVALNEAVSQMSPCEAWSTTLFRLFACIDRSILECSDVLDKIPRDRLSRLALNIVKVLEASMYAPESSSEPPLATAKPWVLLYRMIKHQEKYKETPDKSLKTCVSVVPPSTDIPMPETANTDSNASSSSVMNDIPASNLAPSLQFLRFAHEHLGRRGWCCNNEGAFLFLQVEVLTAELAKPVVTAREELVRDLEQCFLCLYGHPSKKAKARGLQEHNSSQISLTWSNSVVVFDYFKPPEPPTFDSKTNTITAEVQNLLRKITLVIPQQELEAISFESVQSFIEGGDEPVPKLPDNLIGIKRPVISEIFYLLADFFFKNKEFSKALKFYMHDVTVQPDRADTWAAMALARKSRLENKLNACEPKSEGPMQKLAVSALRCFKRALEIDGSNSSLWEEYGTLCYVLYSHASRQLNQFDKDEMASDSRLALVQRRDEMLLLSERCFTSALAIEDGEAWLHHYILGKISEKLKKPPSVYLEHYQMSAKYLDDDIQIYPRRISYYSPPEHTLEALEIYFRIHVSVLKLLFDKFPNVDVSVLEDHLQRASQGPFYQPEYDIESGQGTVYRGESTTSESLSNNVFEDSKSEEPKPVGSNIGSNTTCTTETQPGDGLNNADTKDHGLEMAYAETTKDLITEEVSSQNGESLGAVLTDVVMDGEHYVHSSEASPIKHEPDNSKTLAVPLRDEIEGLVTKQTVISTELSEKGESDSYGEEDKEKHKMDCSTESKLPMVTKSADSESLFDENERILDKTEAKAILCEDKLPKDNELEETKILTGSKEGETTAEEKPATDKEMTTISETEPQKTEMDVAFSENEEIVENNETIGVESTITAGTTRASAADNVAVLTQSPPLEETEKPPLTAEQKAKKKELMDQCIYALEYCLRRFPQHHKSRYRLAYVFYYSPEHKETSACRDLLLGSNTRRLKTFSFPHQGVFNEKSKTNLFSAFWRIPEEDIDRPGCFCTHTYKSVALLLDVLSELKEWDTLLLIQNLLYRTPEQGKKYLRDNERHYLAKKAFAYSLQTMKSRVSDQKREVEAIVLSQLVMDVYECWKIGQKYEQYVKDTECLLKQAFEMFAASKASSDDSTHLLSENQDPSSSVLEQALKYCQQYVKPQASSSVPSVAHPPKPSSGTDTGTDATSGSDTEAAPTALEQTLSSKIPSKEDGINIELLTEEPSKEPLVVSVDCSTKLVSKTNLSDQTTPKSEVIPMETEVSSVKGGVSHEMAVETTRDLPETVNGAVVESEINPAASESSGFRETDIDMSEPTDNAVSVNSSPEQTSESVTSASVISNHESGSPAIPKDQITPI</sequence>
<feature type="compositionally biased region" description="Acidic residues" evidence="4">
    <location>
        <begin position="10"/>
        <end position="19"/>
    </location>
</feature>
<accession>A0AAD9R717</accession>
<evidence type="ECO:0000256" key="4">
    <source>
        <dbReference type="SAM" id="MobiDB-lite"/>
    </source>
</evidence>
<evidence type="ECO:0000313" key="6">
    <source>
        <dbReference type="Proteomes" id="UP001249851"/>
    </source>
</evidence>
<proteinExistence type="predicted"/>
<dbReference type="InterPro" id="IPR019734">
    <property type="entry name" value="TPR_rpt"/>
</dbReference>
<reference evidence="5" key="2">
    <citation type="journal article" date="2023" name="Science">
        <title>Genomic signatures of disease resistance in endangered staghorn corals.</title>
        <authorList>
            <person name="Vollmer S.V."/>
            <person name="Selwyn J.D."/>
            <person name="Despard B.A."/>
            <person name="Roesel C.L."/>
        </authorList>
    </citation>
    <scope>NUCLEOTIDE SEQUENCE</scope>
    <source>
        <strain evidence="5">K2</strain>
    </source>
</reference>
<feature type="compositionally biased region" description="Polar residues" evidence="4">
    <location>
        <begin position="2002"/>
        <end position="2031"/>
    </location>
</feature>
<dbReference type="SMART" id="SM00028">
    <property type="entry name" value="TPR"/>
    <property type="match status" value="5"/>
</dbReference>
<dbReference type="PANTHER" id="PTHR15502:SF7">
    <property type="entry name" value="CALCINEURIN-BINDING PROTEIN CABIN-1"/>
    <property type="match status" value="1"/>
</dbReference>
<feature type="region of interest" description="Disordered" evidence="4">
    <location>
        <begin position="1982"/>
        <end position="2044"/>
    </location>
</feature>
<dbReference type="GO" id="GO:0006325">
    <property type="term" value="P:chromatin organization"/>
    <property type="evidence" value="ECO:0007669"/>
    <property type="project" value="InterPro"/>
</dbReference>
<dbReference type="Gene3D" id="1.25.40.10">
    <property type="entry name" value="Tetratricopeptide repeat domain"/>
    <property type="match status" value="2"/>
</dbReference>
<feature type="repeat" description="TPR" evidence="3">
    <location>
        <begin position="85"/>
        <end position="118"/>
    </location>
</feature>